<evidence type="ECO:0000256" key="10">
    <source>
        <dbReference type="ARBA" id="ARBA00023319"/>
    </source>
</evidence>
<dbReference type="PANTHER" id="PTHR25466:SF11">
    <property type="entry name" value="GALECTIN 17-RELATED"/>
    <property type="match status" value="1"/>
</dbReference>
<evidence type="ECO:0000256" key="2">
    <source>
        <dbReference type="ARBA" id="ARBA00022475"/>
    </source>
</evidence>
<dbReference type="Proteomes" id="UP001044222">
    <property type="component" value="Unassembled WGS sequence"/>
</dbReference>
<keyword evidence="15" id="KW-1185">Reference proteome</keyword>
<keyword evidence="6 11" id="KW-0472">Membrane</keyword>
<feature type="chain" id="PRO_5039654524" description="Ig-like domain-containing protein" evidence="12">
    <location>
        <begin position="22"/>
        <end position="356"/>
    </location>
</feature>
<feature type="signal peptide" evidence="12">
    <location>
        <begin position="1"/>
        <end position="21"/>
    </location>
</feature>
<feature type="transmembrane region" description="Helical" evidence="11">
    <location>
        <begin position="317"/>
        <end position="334"/>
    </location>
</feature>
<evidence type="ECO:0000256" key="7">
    <source>
        <dbReference type="ARBA" id="ARBA00023157"/>
    </source>
</evidence>
<dbReference type="GO" id="GO:0042102">
    <property type="term" value="P:positive regulation of T cell proliferation"/>
    <property type="evidence" value="ECO:0007669"/>
    <property type="project" value="TreeGrafter"/>
</dbReference>
<evidence type="ECO:0000256" key="11">
    <source>
        <dbReference type="SAM" id="Phobius"/>
    </source>
</evidence>
<evidence type="ECO:0000256" key="1">
    <source>
        <dbReference type="ARBA" id="ARBA00004251"/>
    </source>
</evidence>
<feature type="domain" description="Ig-like" evidence="13">
    <location>
        <begin position="23"/>
        <end position="128"/>
    </location>
</feature>
<dbReference type="GO" id="GO:0006955">
    <property type="term" value="P:immune response"/>
    <property type="evidence" value="ECO:0007669"/>
    <property type="project" value="TreeGrafter"/>
</dbReference>
<dbReference type="Gene3D" id="2.60.40.10">
    <property type="entry name" value="Immunoglobulins"/>
    <property type="match status" value="3"/>
</dbReference>
<dbReference type="GO" id="GO:0031295">
    <property type="term" value="P:T cell costimulation"/>
    <property type="evidence" value="ECO:0007669"/>
    <property type="project" value="TreeGrafter"/>
</dbReference>
<dbReference type="GO" id="GO:0071222">
    <property type="term" value="P:cellular response to lipopolysaccharide"/>
    <property type="evidence" value="ECO:0007669"/>
    <property type="project" value="TreeGrafter"/>
</dbReference>
<dbReference type="AlphaFoldDB" id="A0A9D3MKP1"/>
<evidence type="ECO:0000256" key="6">
    <source>
        <dbReference type="ARBA" id="ARBA00023136"/>
    </source>
</evidence>
<evidence type="ECO:0000256" key="4">
    <source>
        <dbReference type="ARBA" id="ARBA00022729"/>
    </source>
</evidence>
<keyword evidence="2" id="KW-1003">Cell membrane</keyword>
<name>A0A9D3MKP1_ANGAN</name>
<evidence type="ECO:0000313" key="14">
    <source>
        <dbReference type="EMBL" id="KAG5849423.1"/>
    </source>
</evidence>
<dbReference type="GO" id="GO:0042130">
    <property type="term" value="P:negative regulation of T cell proliferation"/>
    <property type="evidence" value="ECO:0007669"/>
    <property type="project" value="TreeGrafter"/>
</dbReference>
<keyword evidence="3 11" id="KW-0812">Transmembrane</keyword>
<dbReference type="SMART" id="SM00406">
    <property type="entry name" value="IGv"/>
    <property type="match status" value="2"/>
</dbReference>
<dbReference type="InterPro" id="IPR013783">
    <property type="entry name" value="Ig-like_fold"/>
</dbReference>
<dbReference type="GO" id="GO:0007166">
    <property type="term" value="P:cell surface receptor signaling pathway"/>
    <property type="evidence" value="ECO:0007669"/>
    <property type="project" value="TreeGrafter"/>
</dbReference>
<dbReference type="Pfam" id="PF07686">
    <property type="entry name" value="V-set"/>
    <property type="match status" value="1"/>
</dbReference>
<dbReference type="PROSITE" id="PS50835">
    <property type="entry name" value="IG_LIKE"/>
    <property type="match status" value="2"/>
</dbReference>
<reference evidence="14" key="1">
    <citation type="submission" date="2021-01" db="EMBL/GenBank/DDBJ databases">
        <title>A chromosome-scale assembly of European eel, Anguilla anguilla.</title>
        <authorList>
            <person name="Henkel C."/>
            <person name="Jong-Raadsen S.A."/>
            <person name="Dufour S."/>
            <person name="Weltzien F.-A."/>
            <person name="Palstra A.P."/>
            <person name="Pelster B."/>
            <person name="Spaink H.P."/>
            <person name="Van Den Thillart G.E."/>
            <person name="Jansen H."/>
            <person name="Zahm M."/>
            <person name="Klopp C."/>
            <person name="Cedric C."/>
            <person name="Louis A."/>
            <person name="Berthelot C."/>
            <person name="Parey E."/>
            <person name="Roest Crollius H."/>
            <person name="Montfort J."/>
            <person name="Robinson-Rechavi M."/>
            <person name="Bucao C."/>
            <person name="Bouchez O."/>
            <person name="Gislard M."/>
            <person name="Lluch J."/>
            <person name="Milhes M."/>
            <person name="Lampietro C."/>
            <person name="Lopez Roques C."/>
            <person name="Donnadieu C."/>
            <person name="Braasch I."/>
            <person name="Desvignes T."/>
            <person name="Postlethwait J."/>
            <person name="Bobe J."/>
            <person name="Guiguen Y."/>
            <person name="Dirks R."/>
        </authorList>
    </citation>
    <scope>NUCLEOTIDE SEQUENCE</scope>
    <source>
        <strain evidence="14">Tag_6206</strain>
        <tissue evidence="14">Liver</tissue>
    </source>
</reference>
<dbReference type="GO" id="GO:0009897">
    <property type="term" value="C:external side of plasma membrane"/>
    <property type="evidence" value="ECO:0007669"/>
    <property type="project" value="TreeGrafter"/>
</dbReference>
<dbReference type="SMART" id="SM00409">
    <property type="entry name" value="IG"/>
    <property type="match status" value="3"/>
</dbReference>
<dbReference type="InterPro" id="IPR007110">
    <property type="entry name" value="Ig-like_dom"/>
</dbReference>
<sequence>MALKSIALVSLFLLVLSVSHAVPSRSTFKRTFGASVTLPCDGSAFRGTPEAQLDVLWRTSDGRKVAHYSGGIHRVGVPFEGRVTFPTERIRAGDFALTLGALAFGDQDSYQCVWSEGQGGEKLLSNVTLVILAPPFSNSQSVSAGDPVALPCYGRVTGRAPDDKLFVRWQKDGALVLQLSNGEFTYGSTFTERASVSLDAVRRGNFSLSLSVTGPADEGTYECSAERSQTGTSLSLKVKDHQTSVIVEHGTTFNICALVDYAKCEADYNGRVRYEEGTLQLRDVKPSDEGRYTVRADYDDIIVKEVRLEVTTALPQGLYGFTLIVSVCLLALVMRKLKCGPKQMLGVFSHCVNQMK</sequence>
<feature type="domain" description="Ig-like" evidence="13">
    <location>
        <begin position="134"/>
        <end position="239"/>
    </location>
</feature>
<dbReference type="InterPro" id="IPR051713">
    <property type="entry name" value="T-cell_Activation_Regulation"/>
</dbReference>
<dbReference type="EMBL" id="JAFIRN010000005">
    <property type="protein sequence ID" value="KAG5849423.1"/>
    <property type="molecule type" value="Genomic_DNA"/>
</dbReference>
<accession>A0A9D3MKP1</accession>
<evidence type="ECO:0000313" key="15">
    <source>
        <dbReference type="Proteomes" id="UP001044222"/>
    </source>
</evidence>
<dbReference type="InterPro" id="IPR013106">
    <property type="entry name" value="Ig_V-set"/>
</dbReference>
<evidence type="ECO:0000256" key="8">
    <source>
        <dbReference type="ARBA" id="ARBA00023170"/>
    </source>
</evidence>
<keyword evidence="4 12" id="KW-0732">Signal</keyword>
<evidence type="ECO:0000256" key="3">
    <source>
        <dbReference type="ARBA" id="ARBA00022692"/>
    </source>
</evidence>
<protein>
    <recommendedName>
        <fullName evidence="13">Ig-like domain-containing protein</fullName>
    </recommendedName>
</protein>
<gene>
    <name evidence="14" type="ORF">ANANG_G00110240</name>
</gene>
<comment type="subcellular location">
    <subcellularLocation>
        <location evidence="1">Cell membrane</location>
        <topology evidence="1">Single-pass type I membrane protein</topology>
    </subcellularLocation>
</comment>
<keyword evidence="8" id="KW-0675">Receptor</keyword>
<keyword evidence="5 11" id="KW-1133">Transmembrane helix</keyword>
<dbReference type="InterPro" id="IPR036179">
    <property type="entry name" value="Ig-like_dom_sf"/>
</dbReference>
<keyword evidence="9" id="KW-0325">Glycoprotein</keyword>
<keyword evidence="10" id="KW-0393">Immunoglobulin domain</keyword>
<dbReference type="PANTHER" id="PTHR25466">
    <property type="entry name" value="T-LYMPHOCYTE ACTIVATION ANTIGEN"/>
    <property type="match status" value="1"/>
</dbReference>
<keyword evidence="7" id="KW-1015">Disulfide bond</keyword>
<dbReference type="InterPro" id="IPR003599">
    <property type="entry name" value="Ig_sub"/>
</dbReference>
<evidence type="ECO:0000256" key="5">
    <source>
        <dbReference type="ARBA" id="ARBA00022989"/>
    </source>
</evidence>
<organism evidence="14 15">
    <name type="scientific">Anguilla anguilla</name>
    <name type="common">European freshwater eel</name>
    <name type="synonym">Muraena anguilla</name>
    <dbReference type="NCBI Taxonomy" id="7936"/>
    <lineage>
        <taxon>Eukaryota</taxon>
        <taxon>Metazoa</taxon>
        <taxon>Chordata</taxon>
        <taxon>Craniata</taxon>
        <taxon>Vertebrata</taxon>
        <taxon>Euteleostomi</taxon>
        <taxon>Actinopterygii</taxon>
        <taxon>Neopterygii</taxon>
        <taxon>Teleostei</taxon>
        <taxon>Anguilliformes</taxon>
        <taxon>Anguillidae</taxon>
        <taxon>Anguilla</taxon>
    </lineage>
</organism>
<evidence type="ECO:0000256" key="12">
    <source>
        <dbReference type="SAM" id="SignalP"/>
    </source>
</evidence>
<dbReference type="SUPFAM" id="SSF48726">
    <property type="entry name" value="Immunoglobulin"/>
    <property type="match status" value="2"/>
</dbReference>
<proteinExistence type="predicted"/>
<comment type="caution">
    <text evidence="14">The sequence shown here is derived from an EMBL/GenBank/DDBJ whole genome shotgun (WGS) entry which is preliminary data.</text>
</comment>
<evidence type="ECO:0000259" key="13">
    <source>
        <dbReference type="PROSITE" id="PS50835"/>
    </source>
</evidence>
<evidence type="ECO:0000256" key="9">
    <source>
        <dbReference type="ARBA" id="ARBA00023180"/>
    </source>
</evidence>